<feature type="region of interest" description="Disordered" evidence="1">
    <location>
        <begin position="107"/>
        <end position="128"/>
    </location>
</feature>
<dbReference type="Proteomes" id="UP000237271">
    <property type="component" value="Unassembled WGS sequence"/>
</dbReference>
<accession>A0A2P4YVN3</accession>
<comment type="caution">
    <text evidence="2">The sequence shown here is derived from an EMBL/GenBank/DDBJ whole genome shotgun (WGS) entry which is preliminary data.</text>
</comment>
<organism evidence="2 3">
    <name type="scientific">Phytophthora palmivora</name>
    <dbReference type="NCBI Taxonomy" id="4796"/>
    <lineage>
        <taxon>Eukaryota</taxon>
        <taxon>Sar</taxon>
        <taxon>Stramenopiles</taxon>
        <taxon>Oomycota</taxon>
        <taxon>Peronosporomycetes</taxon>
        <taxon>Peronosporales</taxon>
        <taxon>Peronosporaceae</taxon>
        <taxon>Phytophthora</taxon>
    </lineage>
</organism>
<feature type="compositionally biased region" description="Polar residues" evidence="1">
    <location>
        <begin position="114"/>
        <end position="128"/>
    </location>
</feature>
<evidence type="ECO:0000313" key="2">
    <source>
        <dbReference type="EMBL" id="POM81806.1"/>
    </source>
</evidence>
<evidence type="ECO:0000313" key="3">
    <source>
        <dbReference type="Proteomes" id="UP000237271"/>
    </source>
</evidence>
<gene>
    <name evidence="2" type="ORF">PHPALM_172</name>
</gene>
<dbReference type="EMBL" id="NCKW01000015">
    <property type="protein sequence ID" value="POM81806.1"/>
    <property type="molecule type" value="Genomic_DNA"/>
</dbReference>
<proteinExistence type="predicted"/>
<keyword evidence="3" id="KW-1185">Reference proteome</keyword>
<evidence type="ECO:0000256" key="1">
    <source>
        <dbReference type="SAM" id="MobiDB-lite"/>
    </source>
</evidence>
<reference evidence="2 3" key="1">
    <citation type="journal article" date="2017" name="Genome Biol. Evol.">
        <title>Phytophthora megakarya and P. palmivora, closely related causal agents of cacao black pod rot, underwent increases in genome sizes and gene numbers by different mechanisms.</title>
        <authorList>
            <person name="Ali S.S."/>
            <person name="Shao J."/>
            <person name="Lary D.J."/>
            <person name="Kronmiller B."/>
            <person name="Shen D."/>
            <person name="Strem M.D."/>
            <person name="Amoako-Attah I."/>
            <person name="Akrofi A.Y."/>
            <person name="Begoude B.A."/>
            <person name="Ten Hoopen G.M."/>
            <person name="Coulibaly K."/>
            <person name="Kebe B.I."/>
            <person name="Melnick R.L."/>
            <person name="Guiltinan M.J."/>
            <person name="Tyler B.M."/>
            <person name="Meinhardt L.W."/>
            <person name="Bailey B.A."/>
        </authorList>
    </citation>
    <scope>NUCLEOTIDE SEQUENCE [LARGE SCALE GENOMIC DNA]</scope>
    <source>
        <strain evidence="3">sbr112.9</strain>
    </source>
</reference>
<sequence>MTEEWFTIVCGDWSRKEISLFSGKRRLVTIKRLLGTNEARTRQASNHRVIASTVFKMAPGRRTAHPKRPCCKLFRSIIRATPGAKKKRVMTVKKGVKLATETVASNLDKDRTSAETSSFDSQLKKSVQ</sequence>
<dbReference type="AlphaFoldDB" id="A0A2P4YVN3"/>
<name>A0A2P4YVN3_9STRA</name>
<protein>
    <submittedName>
        <fullName evidence="2">Uncharacterized protein</fullName>
    </submittedName>
</protein>